<evidence type="ECO:0000313" key="1">
    <source>
        <dbReference type="EMBL" id="SNR45541.1"/>
    </source>
</evidence>
<dbReference type="GO" id="GO:0004061">
    <property type="term" value="F:arylformamidase activity"/>
    <property type="evidence" value="ECO:0007669"/>
    <property type="project" value="InterPro"/>
</dbReference>
<dbReference type="Proteomes" id="UP000198348">
    <property type="component" value="Unassembled WGS sequence"/>
</dbReference>
<dbReference type="PANTHER" id="PTHR31118">
    <property type="entry name" value="CYCLASE-LIKE PROTEIN 2"/>
    <property type="match status" value="1"/>
</dbReference>
<dbReference type="Pfam" id="PF04199">
    <property type="entry name" value="Cyclase"/>
    <property type="match status" value="1"/>
</dbReference>
<dbReference type="InterPro" id="IPR037175">
    <property type="entry name" value="KFase_sf"/>
</dbReference>
<keyword evidence="2" id="KW-1185">Reference proteome</keyword>
<reference evidence="2" key="1">
    <citation type="submission" date="2017-06" db="EMBL/GenBank/DDBJ databases">
        <authorList>
            <person name="Varghese N."/>
            <person name="Submissions S."/>
        </authorList>
    </citation>
    <scope>NUCLEOTIDE SEQUENCE [LARGE SCALE GENOMIC DNA]</scope>
    <source>
        <strain evidence="2">DSM 45207</strain>
    </source>
</reference>
<sequence length="326" mass="34134">MCYLAIVRRCDGSGTVDDRGRVVARAPSLSSVLAVRASASAAGTLAVPAESRHAFLDLTALGRQEGREEPKGRVDAVREAVPDFSACGHGSLAGDRAVSTCAARDAGMIVLMGLIDLSHAIEHQMTTYPGLPGPEIGVHLSFEGSAEHYDPGTEFAIGRISMIANTGTYLDTPAHRFRDGHDLAGLSLERCAMLPAVVVDADGAIGPDVLPGGRLDGMAVLLRTGWDRRWGTAHYGDPDHPYLTEAGAQVLVERGATLAGIDSVNIDDTTTGQRPAHTTLLAAGIPVVEHLTGLHLLPHTGAHFTAVPPSIDGMATFPVRAFAHVP</sequence>
<organism evidence="1 2">
    <name type="scientific">Haloechinothrix alba</name>
    <dbReference type="NCBI Taxonomy" id="664784"/>
    <lineage>
        <taxon>Bacteria</taxon>
        <taxon>Bacillati</taxon>
        <taxon>Actinomycetota</taxon>
        <taxon>Actinomycetes</taxon>
        <taxon>Pseudonocardiales</taxon>
        <taxon>Pseudonocardiaceae</taxon>
        <taxon>Haloechinothrix</taxon>
    </lineage>
</organism>
<name>A0A238WGT2_9PSEU</name>
<dbReference type="SUPFAM" id="SSF102198">
    <property type="entry name" value="Putative cyclase"/>
    <property type="match status" value="1"/>
</dbReference>
<dbReference type="AlphaFoldDB" id="A0A238WGT2"/>
<evidence type="ECO:0000313" key="2">
    <source>
        <dbReference type="Proteomes" id="UP000198348"/>
    </source>
</evidence>
<dbReference type="EMBL" id="FZNW01000006">
    <property type="protein sequence ID" value="SNR45541.1"/>
    <property type="molecule type" value="Genomic_DNA"/>
</dbReference>
<gene>
    <name evidence="1" type="ORF">SAMN06265360_106140</name>
</gene>
<dbReference type="InterPro" id="IPR007325">
    <property type="entry name" value="KFase/CYL"/>
</dbReference>
<dbReference type="Gene3D" id="3.50.30.50">
    <property type="entry name" value="Putative cyclase"/>
    <property type="match status" value="1"/>
</dbReference>
<dbReference type="GO" id="GO:0019441">
    <property type="term" value="P:L-tryptophan catabolic process to kynurenine"/>
    <property type="evidence" value="ECO:0007669"/>
    <property type="project" value="InterPro"/>
</dbReference>
<dbReference type="PANTHER" id="PTHR31118:SF32">
    <property type="entry name" value="KYNURENINE FORMAMIDASE"/>
    <property type="match status" value="1"/>
</dbReference>
<proteinExistence type="predicted"/>
<accession>A0A238WGT2</accession>
<protein>
    <submittedName>
        <fullName evidence="1">Kynurenine formamidase</fullName>
    </submittedName>
</protein>